<dbReference type="GO" id="GO:0004312">
    <property type="term" value="F:fatty acid synthase activity"/>
    <property type="evidence" value="ECO:0007669"/>
    <property type="project" value="TreeGrafter"/>
</dbReference>
<evidence type="ECO:0000313" key="4">
    <source>
        <dbReference type="EMBL" id="BDY32885.1"/>
    </source>
</evidence>
<comment type="similarity">
    <text evidence="2">Belongs to the thiolase-like superfamily. Beta-ketoacyl-ACP synthases family.</text>
</comment>
<dbReference type="PROSITE" id="PS00606">
    <property type="entry name" value="KS3_1"/>
    <property type="match status" value="1"/>
</dbReference>
<dbReference type="InterPro" id="IPR020841">
    <property type="entry name" value="PKS_Beta-ketoAc_synthase_dom"/>
</dbReference>
<dbReference type="Pfam" id="PF02801">
    <property type="entry name" value="Ketoacyl-synt_C"/>
    <property type="match status" value="1"/>
</dbReference>
<dbReference type="AlphaFoldDB" id="A0AAI8U2E6"/>
<dbReference type="InterPro" id="IPR014030">
    <property type="entry name" value="Ketoacyl_synth_N"/>
</dbReference>
<dbReference type="SUPFAM" id="SSF53901">
    <property type="entry name" value="Thiolase-like"/>
    <property type="match status" value="1"/>
</dbReference>
<dbReference type="PANTHER" id="PTHR43775:SF51">
    <property type="entry name" value="INACTIVE PHENOLPHTHIOCEROL SYNTHESIS POLYKETIDE SYNTHASE TYPE I PKS1-RELATED"/>
    <property type="match status" value="1"/>
</dbReference>
<keyword evidence="1 2" id="KW-0808">Transferase</keyword>
<evidence type="ECO:0000313" key="5">
    <source>
        <dbReference type="Proteomes" id="UP001241092"/>
    </source>
</evidence>
<dbReference type="Pfam" id="PF00109">
    <property type="entry name" value="ketoacyl-synt"/>
    <property type="match status" value="1"/>
</dbReference>
<dbReference type="Gene3D" id="3.40.47.10">
    <property type="match status" value="1"/>
</dbReference>
<dbReference type="InterPro" id="IPR050091">
    <property type="entry name" value="PKS_NRPS_Biosynth_Enz"/>
</dbReference>
<dbReference type="Proteomes" id="UP001241092">
    <property type="component" value="Chromosome"/>
</dbReference>
<dbReference type="PANTHER" id="PTHR43775">
    <property type="entry name" value="FATTY ACID SYNTHASE"/>
    <property type="match status" value="1"/>
</dbReference>
<dbReference type="PROSITE" id="PS52004">
    <property type="entry name" value="KS3_2"/>
    <property type="match status" value="1"/>
</dbReference>
<dbReference type="InterPro" id="IPR014031">
    <property type="entry name" value="Ketoacyl_synth_C"/>
</dbReference>
<evidence type="ECO:0000259" key="3">
    <source>
        <dbReference type="PROSITE" id="PS52004"/>
    </source>
</evidence>
<proteinExistence type="inferred from homology"/>
<protein>
    <submittedName>
        <fullName evidence="4">Inactive phenolphthiocerol synthesis polyketide synthase type I Pks15</fullName>
    </submittedName>
</protein>
<feature type="domain" description="Ketosynthase family 3 (KS3)" evidence="3">
    <location>
        <begin position="10"/>
        <end position="432"/>
    </location>
</feature>
<gene>
    <name evidence="4" type="ORF">hbim_06857</name>
</gene>
<sequence>MRAVAAPEDTDHIVVSGMSVAAPGGVDTPADYWSALSQSRELIGPLPRDRGWPLDDMMSLSRIEGWADICDAGGFLDDPGAFDPAFFNIGQVEASVTSPQIRLAMKMAWKAVENTGINAAALDGEEAGCFVGAYPTEYGPFASRADEYSGYRTVGLVTDSIAGRVSHALGLAGPSVTINTACASSLTALHLAAASVRNDECDWALAGGVCVMGSPAIIYDFAKHNALAADGHCRAYADDATGTLWGEGAGFVVVERESRARRQGHRVFGRILASHYNHNGKGKAILTPRADAQAALIRRVVEAAGIDAADVGMIEGHGTATRAGDRAELTALASTYGAAGSKAYVGSSKSNIGHAQAAAGMLGVIKVLLAGWHGQIPASLFTENPTTQVDWERSSLRLATGLQPWEPRNGNRYGAVSSYGAGGVNAHTVIGMPVREERDDF</sequence>
<evidence type="ECO:0000256" key="2">
    <source>
        <dbReference type="RuleBase" id="RU003694"/>
    </source>
</evidence>
<name>A0AAI8U2E6_MYCME</name>
<dbReference type="InterPro" id="IPR016039">
    <property type="entry name" value="Thiolase-like"/>
</dbReference>
<dbReference type="GO" id="GO:0006633">
    <property type="term" value="P:fatty acid biosynthetic process"/>
    <property type="evidence" value="ECO:0007669"/>
    <property type="project" value="InterPro"/>
</dbReference>
<dbReference type="EMBL" id="AP027452">
    <property type="protein sequence ID" value="BDY32885.1"/>
    <property type="molecule type" value="Genomic_DNA"/>
</dbReference>
<dbReference type="InterPro" id="IPR018201">
    <property type="entry name" value="Ketoacyl_synth_AS"/>
</dbReference>
<dbReference type="GO" id="GO:0004315">
    <property type="term" value="F:3-oxoacyl-[acyl-carrier-protein] synthase activity"/>
    <property type="evidence" value="ECO:0007669"/>
    <property type="project" value="InterPro"/>
</dbReference>
<accession>A0AAI8U2E6</accession>
<evidence type="ECO:0000256" key="1">
    <source>
        <dbReference type="ARBA" id="ARBA00022679"/>
    </source>
</evidence>
<reference evidence="4" key="1">
    <citation type="submission" date="2023-03" db="EMBL/GenBank/DDBJ databases">
        <title>Draft genome sequence of a Mycolicibacterium mageritense strain H4_3_1 isolated from a hybrid biological-inorganic system reactor.</title>
        <authorList>
            <person name="Feng X."/>
            <person name="Kazama D."/>
            <person name="Sato K."/>
            <person name="Kobayashi H."/>
        </authorList>
    </citation>
    <scope>NUCLEOTIDE SEQUENCE</scope>
    <source>
        <strain evidence="4">H4_3_1</strain>
    </source>
</reference>
<dbReference type="SMART" id="SM00825">
    <property type="entry name" value="PKS_KS"/>
    <property type="match status" value="1"/>
</dbReference>
<organism evidence="4 5">
    <name type="scientific">Mycolicibacterium mageritense</name>
    <name type="common">Mycobacterium mageritense</name>
    <dbReference type="NCBI Taxonomy" id="53462"/>
    <lineage>
        <taxon>Bacteria</taxon>
        <taxon>Bacillati</taxon>
        <taxon>Actinomycetota</taxon>
        <taxon>Actinomycetes</taxon>
        <taxon>Mycobacteriales</taxon>
        <taxon>Mycobacteriaceae</taxon>
        <taxon>Mycolicibacterium</taxon>
    </lineage>
</organism>
<dbReference type="CDD" id="cd00833">
    <property type="entry name" value="PKS"/>
    <property type="match status" value="1"/>
</dbReference>